<feature type="transmembrane region" description="Helical" evidence="1">
    <location>
        <begin position="169"/>
        <end position="186"/>
    </location>
</feature>
<feature type="transmembrane region" description="Helical" evidence="1">
    <location>
        <begin position="101"/>
        <end position="123"/>
    </location>
</feature>
<feature type="transmembrane region" description="Helical" evidence="1">
    <location>
        <begin position="57"/>
        <end position="80"/>
    </location>
</feature>
<protein>
    <submittedName>
        <fullName evidence="2">ATP synthase subunit 6</fullName>
    </submittedName>
</protein>
<dbReference type="AlphaFoldDB" id="A0A1I9WKB9"/>
<feature type="transmembrane region" description="Helical" evidence="1">
    <location>
        <begin position="143"/>
        <end position="162"/>
    </location>
</feature>
<feature type="transmembrane region" description="Helical" evidence="1">
    <location>
        <begin position="12"/>
        <end position="37"/>
    </location>
</feature>
<organism evidence="2">
    <name type="scientific">Spirobranchus giganteus</name>
    <dbReference type="NCBI Taxonomy" id="1914524"/>
    <lineage>
        <taxon>Eukaryota</taxon>
        <taxon>Metazoa</taxon>
        <taxon>Spiralia</taxon>
        <taxon>Lophotrochozoa</taxon>
        <taxon>Annelida</taxon>
        <taxon>Polychaeta</taxon>
        <taxon>Sedentaria</taxon>
        <taxon>Canalipalpata</taxon>
        <taxon>Sabellida</taxon>
        <taxon>Serpulidae</taxon>
        <taxon>Spirobranchus</taxon>
    </lineage>
</organism>
<keyword evidence="1" id="KW-1133">Transmembrane helix</keyword>
<keyword evidence="1" id="KW-0472">Membrane</keyword>
<evidence type="ECO:0000313" key="2">
    <source>
        <dbReference type="EMBL" id="APA32614.1"/>
    </source>
</evidence>
<dbReference type="EMBL" id="KX156257">
    <property type="protein sequence ID" value="APA32614.1"/>
    <property type="molecule type" value="Genomic_DNA"/>
</dbReference>
<dbReference type="GeneID" id="30512745"/>
<proteinExistence type="predicted"/>
<gene>
    <name evidence="2" type="primary">ATP6</name>
</gene>
<name>A0A1I9WKB9_9ANNE</name>
<keyword evidence="1" id="KW-0812">Transmembrane</keyword>
<accession>A0A1I9WKB9</accession>
<evidence type="ECO:0000256" key="1">
    <source>
        <dbReference type="SAM" id="Phobius"/>
    </source>
</evidence>
<dbReference type="RefSeq" id="YP_009327462.1">
    <property type="nucleotide sequence ID" value="NC_032055.1"/>
</dbReference>
<geneLocation type="mitochondrion" evidence="2"/>
<dbReference type="CTD" id="4508"/>
<reference evidence="2" key="1">
    <citation type="submission" date="2016-04" db="EMBL/GenBank/DDBJ databases">
        <title>Mitochondrial genome of the christmas tree worm Spirobranchus giganteus (Annelida: Serpulidae) reveals complete different aspects within mitochondrial Annelida evolution.</title>
        <authorList>
            <person name="Seixas V.C."/>
            <person name="Russo C.A.M."/>
            <person name="Paiva P.C."/>
        </authorList>
    </citation>
    <scope>NUCLEOTIDE SEQUENCE</scope>
</reference>
<keyword evidence="2" id="KW-0496">Mitochondrion</keyword>
<sequence>MLSVVSLAISEFLPYAGGYKLVLHLLLVISVSCYYSYEVSSWIGNLSWSLGSLMPSGLSPLFSPIAVIVEYFSQIVRPFALALRMTLHGLSSIALMECLKYVFYMLASWAAEISVESCSVFVSPGAIFNLNPKYWYFLWDPQAVWLGLSDNVFYLIAAWALLWLELVELILMVVQVGVFLGLFLFFSSEHPQEYWAGVKKKGQCLNVMS</sequence>